<dbReference type="GO" id="GO:0000160">
    <property type="term" value="P:phosphorelay signal transduction system"/>
    <property type="evidence" value="ECO:0007669"/>
    <property type="project" value="UniProtKB-UniRule"/>
</dbReference>
<dbReference type="Gene3D" id="3.40.50.11620">
    <property type="entry name" value="Phosphotransferase RcsD, RcsD-ABL domain"/>
    <property type="match status" value="1"/>
</dbReference>
<keyword evidence="4 10" id="KW-0812">Transmembrane</keyword>
<keyword evidence="10 14" id="KW-0808">Transferase</keyword>
<dbReference type="Gene3D" id="1.20.120.160">
    <property type="entry name" value="HPT domain"/>
    <property type="match status" value="1"/>
</dbReference>
<evidence type="ECO:0000259" key="13">
    <source>
        <dbReference type="PROSITE" id="PS50894"/>
    </source>
</evidence>
<comment type="subunit">
    <text evidence="10">Interacts with RcsC and RcsB.</text>
</comment>
<evidence type="ECO:0000256" key="10">
    <source>
        <dbReference type="HAMAP-Rule" id="MF_00980"/>
    </source>
</evidence>
<dbReference type="Pfam" id="PF02518">
    <property type="entry name" value="HATPase_c"/>
    <property type="match status" value="1"/>
</dbReference>
<dbReference type="Pfam" id="PF01627">
    <property type="entry name" value="Hpt"/>
    <property type="match status" value="1"/>
</dbReference>
<dbReference type="RefSeq" id="WP_124025365.1">
    <property type="nucleotide sequence ID" value="NZ_RPOH01000085.1"/>
</dbReference>
<feature type="modified residue" description="Phosphohistidine" evidence="10 11">
    <location>
        <position position="831"/>
    </location>
</feature>
<evidence type="ECO:0000313" key="15">
    <source>
        <dbReference type="Proteomes" id="UP000268615"/>
    </source>
</evidence>
<dbReference type="NCBIfam" id="NF007907">
    <property type="entry name" value="PRK10618.1"/>
    <property type="match status" value="1"/>
</dbReference>
<evidence type="ECO:0000256" key="9">
    <source>
        <dbReference type="ARBA" id="ARBA00023136"/>
    </source>
</evidence>
<dbReference type="Gene3D" id="3.30.565.10">
    <property type="entry name" value="Histidine kinase-like ATPase, C-terminal domain"/>
    <property type="match status" value="1"/>
</dbReference>
<evidence type="ECO:0000256" key="5">
    <source>
        <dbReference type="ARBA" id="ARBA00022741"/>
    </source>
</evidence>
<gene>
    <name evidence="10 14" type="primary">rcsD</name>
    <name evidence="14" type="ORF">EHN07_17655</name>
</gene>
<dbReference type="InterPro" id="IPR036641">
    <property type="entry name" value="HPT_dom_sf"/>
</dbReference>
<comment type="caution">
    <text evidence="14">The sequence shown here is derived from an EMBL/GenBank/DDBJ whole genome shotgun (WGS) entry which is preliminary data.</text>
</comment>
<evidence type="ECO:0000256" key="1">
    <source>
        <dbReference type="ARBA" id="ARBA00004651"/>
    </source>
</evidence>
<dbReference type="PROSITE" id="PS50109">
    <property type="entry name" value="HIS_KIN"/>
    <property type="match status" value="1"/>
</dbReference>
<sequence>MIPNKFSLIPGNITRFFLLLIVVLLVAMGVMVQSAVNTWLKDKSYQIVDITHALHKRVDTYRYATWQIYDNIAVSTAPASDGLQETRLRQDVYYLEKPRRKTEALIFGSHDGSTLDMTQRISTYLDTLWGAENNPWSMYYLNGQDNSMILVSTLPLKDLSSGLKENGVSLIADSRRAEMLQQANALDERESFSQLRHLAWQNGYYFTLRTTFNQPGHLATVVAFDLPINDLIPPGMSLDSFRLEARDVPAVANGAEKEGPDSITINFNGARIEIASPLATTHLRLVWQVPLGTLLMDTLQNILLPLLLNIGLLVLALFGFTTFRQQAARPVDAPNGNGELQILRALNEEIVAQLPLGLLVHDLDSNRTVISNKIADHLLPHLNLQNIIAMAEQHQGVIQATINNELYEIRQFRSQIASRTQIFVIRDQDREILVNKKLKQAQRLYEKNQQGRMAFMQNIGEALQRPVKNIAEHASALNTPEARTVANEAQSMVRLVEEIQLLNTLETDSWKTSAARFAIQPLIDEVVLEMLPIIKRKGLQLLINNHLAADEERHGDREALRKVLQLLLHYSVTTTQIGKITLDISEEESGPERLLFRILDTGEGISAGEVDNLHFPFLNETSEDRYGRANGLTFYLCDRLSRKLGGYLNIKTRAGIGTRYHLHICMAAEPQHEEQEEKLLDDVVAMVDITANEVRNIVTRQLENWGAHCITPDERLASQEFDIFLTDNPSNLTSSGLLLSDDENGMRKLGPGQFRVNFNISNAMQDAVLQLIEEQLAQEGISASPLGGDENAQLHASGYYALFVDTVPEDVRRLYTEAAAHDFAALAQTAHRLKGVFAMLNLVPGKQLCETLEHHIRESDAANIQKYTSDIDAYVKSLL</sequence>
<accession>A0A3N5D2P8</accession>
<feature type="domain" description="Histidine kinase" evidence="12">
    <location>
        <begin position="458"/>
        <end position="668"/>
    </location>
</feature>
<proteinExistence type="inferred from homology"/>
<dbReference type="HAMAP" id="MF_00980">
    <property type="entry name" value="RcsD"/>
    <property type="match status" value="1"/>
</dbReference>
<dbReference type="PANTHER" id="PTHR45339">
    <property type="entry name" value="HYBRID SIGNAL TRANSDUCTION HISTIDINE KINASE J"/>
    <property type="match status" value="1"/>
</dbReference>
<dbReference type="InterPro" id="IPR032306">
    <property type="entry name" value="RcsD_ABL"/>
</dbReference>
<keyword evidence="9 10" id="KW-0472">Membrane</keyword>
<dbReference type="PROSITE" id="PS50894">
    <property type="entry name" value="HPT"/>
    <property type="match status" value="1"/>
</dbReference>
<keyword evidence="2 10" id="KW-1003">Cell membrane</keyword>
<organism evidence="14 15">
    <name type="scientific">Buttiauxella warmboldiae</name>
    <dbReference type="NCBI Taxonomy" id="82993"/>
    <lineage>
        <taxon>Bacteria</taxon>
        <taxon>Pseudomonadati</taxon>
        <taxon>Pseudomonadota</taxon>
        <taxon>Gammaproteobacteria</taxon>
        <taxon>Enterobacterales</taxon>
        <taxon>Enterobacteriaceae</taxon>
        <taxon>Buttiauxella</taxon>
    </lineage>
</organism>
<feature type="domain" description="HPt" evidence="13">
    <location>
        <begin position="792"/>
        <end position="879"/>
    </location>
</feature>
<evidence type="ECO:0000256" key="8">
    <source>
        <dbReference type="ARBA" id="ARBA00023012"/>
    </source>
</evidence>
<dbReference type="InterPro" id="IPR038616">
    <property type="entry name" value="RcsD_ABL_sf"/>
</dbReference>
<dbReference type="InterPro" id="IPR030861">
    <property type="entry name" value="Ptransferase_RcsD"/>
</dbReference>
<evidence type="ECO:0000256" key="7">
    <source>
        <dbReference type="ARBA" id="ARBA00022989"/>
    </source>
</evidence>
<keyword evidence="7 10" id="KW-1133">Transmembrane helix</keyword>
<comment type="subcellular location">
    <subcellularLocation>
        <location evidence="10">Cell inner membrane</location>
        <topology evidence="10">Multi-pass membrane protein</topology>
    </subcellularLocation>
    <subcellularLocation>
        <location evidence="1">Cell membrane</location>
        <topology evidence="1">Multi-pass membrane protein</topology>
    </subcellularLocation>
</comment>
<evidence type="ECO:0000256" key="6">
    <source>
        <dbReference type="ARBA" id="ARBA00022840"/>
    </source>
</evidence>
<keyword evidence="5 10" id="KW-0547">Nucleotide-binding</keyword>
<comment type="PTM">
    <text evidence="10">Phosphorylated by RcsC.</text>
</comment>
<evidence type="ECO:0000256" key="3">
    <source>
        <dbReference type="ARBA" id="ARBA00022553"/>
    </source>
</evidence>
<dbReference type="GO" id="GO:0005524">
    <property type="term" value="F:ATP binding"/>
    <property type="evidence" value="ECO:0007669"/>
    <property type="project" value="UniProtKB-UniRule"/>
</dbReference>
<dbReference type="InterPro" id="IPR003594">
    <property type="entry name" value="HATPase_dom"/>
</dbReference>
<dbReference type="AlphaFoldDB" id="A0A3N5D2P8"/>
<keyword evidence="3 10" id="KW-0597">Phosphoprotein</keyword>
<dbReference type="PANTHER" id="PTHR45339:SF1">
    <property type="entry name" value="HYBRID SIGNAL TRANSDUCTION HISTIDINE KINASE J"/>
    <property type="match status" value="1"/>
</dbReference>
<dbReference type="InterPro" id="IPR005467">
    <property type="entry name" value="His_kinase_dom"/>
</dbReference>
<dbReference type="CDD" id="cd00088">
    <property type="entry name" value="HPT"/>
    <property type="match status" value="1"/>
</dbReference>
<dbReference type="SUPFAM" id="SSF55874">
    <property type="entry name" value="ATPase domain of HSP90 chaperone/DNA topoisomerase II/histidine kinase"/>
    <property type="match status" value="1"/>
</dbReference>
<dbReference type="GO" id="GO:0016774">
    <property type="term" value="F:phosphotransferase activity, carboxyl group as acceptor"/>
    <property type="evidence" value="ECO:0007669"/>
    <property type="project" value="UniProtKB-UniRule"/>
</dbReference>
<dbReference type="OrthoDB" id="6414457at2"/>
<keyword evidence="8 10" id="KW-0902">Two-component regulatory system</keyword>
<evidence type="ECO:0000256" key="4">
    <source>
        <dbReference type="ARBA" id="ARBA00022692"/>
    </source>
</evidence>
<dbReference type="Proteomes" id="UP000268615">
    <property type="component" value="Unassembled WGS sequence"/>
</dbReference>
<dbReference type="EC" id="2.7.2.-" evidence="10"/>
<feature type="transmembrane region" description="Helical" evidence="10">
    <location>
        <begin position="302"/>
        <end position="320"/>
    </location>
</feature>
<dbReference type="SUPFAM" id="SSF47226">
    <property type="entry name" value="Histidine-containing phosphotransfer domain, HPT domain"/>
    <property type="match status" value="1"/>
</dbReference>
<keyword evidence="15" id="KW-1185">Reference proteome</keyword>
<protein>
    <recommendedName>
        <fullName evidence="10">Phosphotransferase RcsD</fullName>
        <ecNumber evidence="10">2.7.2.-</ecNumber>
    </recommendedName>
    <alternativeName>
        <fullName evidence="10">Phosphotransfer intermediate RcsD</fullName>
    </alternativeName>
</protein>
<evidence type="ECO:0000259" key="12">
    <source>
        <dbReference type="PROSITE" id="PS50109"/>
    </source>
</evidence>
<name>A0A3N5D2P8_9ENTR</name>
<dbReference type="Pfam" id="PF16359">
    <property type="entry name" value="RcsD_ABL"/>
    <property type="match status" value="1"/>
</dbReference>
<dbReference type="InterPro" id="IPR008207">
    <property type="entry name" value="Sig_transdc_His_kin_Hpt_dom"/>
</dbReference>
<reference evidence="14 15" key="1">
    <citation type="submission" date="2018-11" db="EMBL/GenBank/DDBJ databases">
        <title>Draft genome sequence of Buttiauxella warmboldiae CCUG 35512.</title>
        <authorList>
            <person name="Salva-Serra F."/>
            <person name="Marathe N."/>
            <person name="Moore E."/>
            <person name="Svensson L."/>
            <person name="Engstrom-Jakobsson H."/>
        </authorList>
    </citation>
    <scope>NUCLEOTIDE SEQUENCE [LARGE SCALE GENOMIC DNA]</scope>
    <source>
        <strain evidence="14 15">CCUG 35512</strain>
    </source>
</reference>
<keyword evidence="10" id="KW-0418">Kinase</keyword>
<evidence type="ECO:0000313" key="14">
    <source>
        <dbReference type="EMBL" id="RPH21833.1"/>
    </source>
</evidence>
<dbReference type="GO" id="GO:0005886">
    <property type="term" value="C:plasma membrane"/>
    <property type="evidence" value="ECO:0007669"/>
    <property type="project" value="UniProtKB-SubCell"/>
</dbReference>
<dbReference type="EMBL" id="RPOH01000085">
    <property type="protein sequence ID" value="RPH21833.1"/>
    <property type="molecule type" value="Genomic_DNA"/>
</dbReference>
<comment type="function">
    <text evidence="10">Component of the Rcs signaling system, which controls transcription of numerous genes. RcsD is a phosphotransfer intermediate between the sensor kinase RcsC and the response regulator RcsB. It acquires a phosphoryl group from RcsC and transfers it to RcsB.</text>
</comment>
<dbReference type="GO" id="GO:0009927">
    <property type="term" value="F:histidine phosphotransfer kinase activity"/>
    <property type="evidence" value="ECO:0007669"/>
    <property type="project" value="InterPro"/>
</dbReference>
<comment type="caution">
    <text evidence="10">Lacks conserved residue(s) required for the propagation of feature annotation.</text>
</comment>
<dbReference type="SMART" id="SM00387">
    <property type="entry name" value="HATPase_c"/>
    <property type="match status" value="1"/>
</dbReference>
<dbReference type="InterPro" id="IPR036890">
    <property type="entry name" value="HATPase_C_sf"/>
</dbReference>
<evidence type="ECO:0000256" key="11">
    <source>
        <dbReference type="PROSITE-ProRule" id="PRU00110"/>
    </source>
</evidence>
<evidence type="ECO:0000256" key="2">
    <source>
        <dbReference type="ARBA" id="ARBA00022475"/>
    </source>
</evidence>
<comment type="similarity">
    <text evidence="10">Belongs to the RcsD family.</text>
</comment>
<keyword evidence="6 10" id="KW-0067">ATP-binding</keyword>
<keyword evidence="10" id="KW-0997">Cell inner membrane</keyword>